<dbReference type="FunCoup" id="A0A545AZW4">
    <property type="interactions" value="6"/>
</dbReference>
<organism evidence="2 3">
    <name type="scientific">Cryptosporangium phraense</name>
    <dbReference type="NCBI Taxonomy" id="2593070"/>
    <lineage>
        <taxon>Bacteria</taxon>
        <taxon>Bacillati</taxon>
        <taxon>Actinomycetota</taxon>
        <taxon>Actinomycetes</taxon>
        <taxon>Cryptosporangiales</taxon>
        <taxon>Cryptosporangiaceae</taxon>
        <taxon>Cryptosporangium</taxon>
    </lineage>
</organism>
<accession>A0A545AZW4</accession>
<evidence type="ECO:0000313" key="2">
    <source>
        <dbReference type="EMBL" id="TQS46867.1"/>
    </source>
</evidence>
<name>A0A545AZW4_9ACTN</name>
<dbReference type="EMBL" id="VIRS01000001">
    <property type="protein sequence ID" value="TQS46867.1"/>
    <property type="molecule type" value="Genomic_DNA"/>
</dbReference>
<keyword evidence="3" id="KW-1185">Reference proteome</keyword>
<gene>
    <name evidence="2" type="ORF">FL583_00890</name>
</gene>
<dbReference type="AlphaFoldDB" id="A0A545AZW4"/>
<dbReference type="PANTHER" id="PTHR34202">
    <property type="entry name" value="UPF0548 PROTEIN"/>
    <property type="match status" value="1"/>
</dbReference>
<dbReference type="Proteomes" id="UP000317982">
    <property type="component" value="Unassembled WGS sequence"/>
</dbReference>
<feature type="domain" description="DUF1990" evidence="1">
    <location>
        <begin position="18"/>
        <end position="170"/>
    </location>
</feature>
<reference evidence="2 3" key="1">
    <citation type="submission" date="2019-07" db="EMBL/GenBank/DDBJ databases">
        <title>Cryptosporangium phraense sp. nov., isolated from plant litter.</title>
        <authorList>
            <person name="Suriyachadkun C."/>
        </authorList>
    </citation>
    <scope>NUCLEOTIDE SEQUENCE [LARGE SCALE GENOMIC DNA]</scope>
    <source>
        <strain evidence="2 3">A-T 5661</strain>
    </source>
</reference>
<dbReference type="RefSeq" id="WP_142702485.1">
    <property type="nucleotide sequence ID" value="NZ_VIRS01000001.1"/>
</dbReference>
<sequence length="182" mass="19830">MRIRANALLERAGSLALTYSQVGATASQAPPGYRFFRRRERVSDHAADFDRAVTALRGWQMHRGAGLTVLADGDARLGSHVVVGFGPAPFTLLAPCRVVDDIDGDKHSGFAYGTLQGHPESGEERFVVERTAEGVFFEVTAFSKPATPLARLGGPLTRLVQDRVTTRYLRSLRRALAEPPGR</sequence>
<protein>
    <submittedName>
        <fullName evidence="2">DUF1990 domain-containing protein</fullName>
    </submittedName>
</protein>
<dbReference type="InParanoid" id="A0A545AZW4"/>
<dbReference type="SUPFAM" id="SSF55961">
    <property type="entry name" value="Bet v1-like"/>
    <property type="match status" value="1"/>
</dbReference>
<dbReference type="Pfam" id="PF09348">
    <property type="entry name" value="DUF1990"/>
    <property type="match status" value="1"/>
</dbReference>
<dbReference type="PIRSF" id="PIRSF010260">
    <property type="entry name" value="UCP010260"/>
    <property type="match status" value="1"/>
</dbReference>
<evidence type="ECO:0000259" key="1">
    <source>
        <dbReference type="Pfam" id="PF09348"/>
    </source>
</evidence>
<dbReference type="InterPro" id="IPR014457">
    <property type="entry name" value="UCP010260"/>
</dbReference>
<dbReference type="InterPro" id="IPR018960">
    <property type="entry name" value="DUF1990"/>
</dbReference>
<comment type="caution">
    <text evidence="2">The sequence shown here is derived from an EMBL/GenBank/DDBJ whole genome shotgun (WGS) entry which is preliminary data.</text>
</comment>
<evidence type="ECO:0000313" key="3">
    <source>
        <dbReference type="Proteomes" id="UP000317982"/>
    </source>
</evidence>
<dbReference type="OrthoDB" id="120660at2"/>
<dbReference type="PANTHER" id="PTHR34202:SF1">
    <property type="entry name" value="UPF0548 PROTEIN"/>
    <property type="match status" value="1"/>
</dbReference>
<proteinExistence type="predicted"/>